<dbReference type="EMBL" id="CP003359">
    <property type="protein sequence ID" value="AGB40512.1"/>
    <property type="molecule type" value="Genomic_DNA"/>
</dbReference>
<accession>L0K5F7</accession>
<dbReference type="STRING" id="748449.Halha_0538"/>
<dbReference type="AlphaFoldDB" id="L0K5F7"/>
<gene>
    <name evidence="2" type="ordered locus">Halha_0538</name>
</gene>
<evidence type="ECO:0000313" key="3">
    <source>
        <dbReference type="Proteomes" id="UP000010880"/>
    </source>
</evidence>
<name>L0K5F7_HALHC</name>
<keyword evidence="3" id="KW-1185">Reference proteome</keyword>
<sequence length="187" mass="21555">MIIIDFLREWIRNLVLIILLAHFIEMLLPSSKMKRYVKVVVGFFVILMILTPFLEIVNQGVSQFGFEIIENKKTSWRKIVDQGERLREIKKDKVRGDYKRRLSQHIRAMVKLNSNLDNIKVGVTLDAANNLETISITGVRDKIVPVQVDLSNQTKKASTSQMKGEELKDLISTLYGLNANQIRVKMK</sequence>
<dbReference type="OrthoDB" id="1681124at2"/>
<feature type="transmembrane region" description="Helical" evidence="1">
    <location>
        <begin position="36"/>
        <end position="54"/>
    </location>
</feature>
<dbReference type="eggNOG" id="ENOG503169Q">
    <property type="taxonomic scope" value="Bacteria"/>
</dbReference>
<dbReference type="Proteomes" id="UP000010880">
    <property type="component" value="Chromosome"/>
</dbReference>
<dbReference type="RefSeq" id="WP_015326238.1">
    <property type="nucleotide sequence ID" value="NC_019978.1"/>
</dbReference>
<evidence type="ECO:0000313" key="2">
    <source>
        <dbReference type="EMBL" id="AGB40512.1"/>
    </source>
</evidence>
<feature type="transmembrane region" description="Helical" evidence="1">
    <location>
        <begin position="6"/>
        <end position="24"/>
    </location>
</feature>
<dbReference type="KEGG" id="hhl:Halha_0538"/>
<keyword evidence="1" id="KW-1133">Transmembrane helix</keyword>
<keyword evidence="1" id="KW-0812">Transmembrane</keyword>
<reference evidence="3" key="1">
    <citation type="submission" date="2012-02" db="EMBL/GenBank/DDBJ databases">
        <title>The complete genome of Halobacteroides halobius DSM 5150.</title>
        <authorList>
            <person name="Lucas S."/>
            <person name="Copeland A."/>
            <person name="Lapidus A."/>
            <person name="Glavina del Rio T."/>
            <person name="Dalin E."/>
            <person name="Tice H."/>
            <person name="Bruce D."/>
            <person name="Goodwin L."/>
            <person name="Pitluck S."/>
            <person name="Peters L."/>
            <person name="Mikhailova N."/>
            <person name="Gu W."/>
            <person name="Kyrpides N."/>
            <person name="Mavromatis K."/>
            <person name="Ivanova N."/>
            <person name="Brettin T."/>
            <person name="Detter J.C."/>
            <person name="Han C."/>
            <person name="Larimer F."/>
            <person name="Land M."/>
            <person name="Hauser L."/>
            <person name="Markowitz V."/>
            <person name="Cheng J.-F."/>
            <person name="Hugenholtz P."/>
            <person name="Woyke T."/>
            <person name="Wu D."/>
            <person name="Tindall B."/>
            <person name="Pomrenke H."/>
            <person name="Brambilla E."/>
            <person name="Klenk H.-P."/>
            <person name="Eisen J.A."/>
        </authorList>
    </citation>
    <scope>NUCLEOTIDE SEQUENCE [LARGE SCALE GENOMIC DNA]</scope>
    <source>
        <strain evidence="3">ATCC 35273 / DSM 5150 / MD-1</strain>
    </source>
</reference>
<dbReference type="NCBIfam" id="TIGR02896">
    <property type="entry name" value="spore_III_AF"/>
    <property type="match status" value="1"/>
</dbReference>
<dbReference type="HOGENOM" id="CLU_094201_1_1_9"/>
<evidence type="ECO:0000256" key="1">
    <source>
        <dbReference type="SAM" id="Phobius"/>
    </source>
</evidence>
<keyword evidence="1" id="KW-0472">Membrane</keyword>
<protein>
    <submittedName>
        <fullName evidence="2">Stage III sporulation protein AF</fullName>
    </submittedName>
</protein>
<dbReference type="Pfam" id="PF09581">
    <property type="entry name" value="Spore_III_AF"/>
    <property type="match status" value="1"/>
</dbReference>
<proteinExistence type="predicted"/>
<dbReference type="InterPro" id="IPR014245">
    <property type="entry name" value="Spore_III_AF"/>
</dbReference>
<organism evidence="2 3">
    <name type="scientific">Halobacteroides halobius (strain ATCC 35273 / DSM 5150 / MD-1)</name>
    <dbReference type="NCBI Taxonomy" id="748449"/>
    <lineage>
        <taxon>Bacteria</taxon>
        <taxon>Bacillati</taxon>
        <taxon>Bacillota</taxon>
        <taxon>Clostridia</taxon>
        <taxon>Halanaerobiales</taxon>
        <taxon>Halobacteroidaceae</taxon>
        <taxon>Halobacteroides</taxon>
    </lineage>
</organism>